<evidence type="ECO:0000256" key="1">
    <source>
        <dbReference type="ARBA" id="ARBA00022801"/>
    </source>
</evidence>
<name>A0ABS8SVL7_DATST</name>
<proteinExistence type="predicted"/>
<keyword evidence="1" id="KW-0378">Hydrolase</keyword>
<dbReference type="InterPro" id="IPR038248">
    <property type="entry name" value="Dicer_dimer_sf"/>
</dbReference>
<reference evidence="3 4" key="1">
    <citation type="journal article" date="2021" name="BMC Genomics">
        <title>Datura genome reveals duplications of psychoactive alkaloid biosynthetic genes and high mutation rate following tissue culture.</title>
        <authorList>
            <person name="Rajewski A."/>
            <person name="Carter-House D."/>
            <person name="Stajich J."/>
            <person name="Litt A."/>
        </authorList>
    </citation>
    <scope>NUCLEOTIDE SEQUENCE [LARGE SCALE GENOMIC DNA]</scope>
    <source>
        <strain evidence="3">AR-01</strain>
    </source>
</reference>
<dbReference type="Pfam" id="PF03368">
    <property type="entry name" value="Dicer_dimer"/>
    <property type="match status" value="1"/>
</dbReference>
<evidence type="ECO:0000313" key="4">
    <source>
        <dbReference type="Proteomes" id="UP000823775"/>
    </source>
</evidence>
<protein>
    <submittedName>
        <fullName evidence="3">Dicer-like protein 2</fullName>
    </submittedName>
</protein>
<keyword evidence="4" id="KW-1185">Reference proteome</keyword>
<dbReference type="PANTHER" id="PTHR14950">
    <property type="entry name" value="DICER-RELATED"/>
    <property type="match status" value="1"/>
</dbReference>
<dbReference type="PANTHER" id="PTHR14950:SF70">
    <property type="entry name" value="ENDORIBONUCLEASE DICER HOMOLOG 2"/>
    <property type="match status" value="1"/>
</dbReference>
<feature type="domain" description="Dicer dsRNA-binding fold" evidence="2">
    <location>
        <begin position="40"/>
        <end position="83"/>
    </location>
</feature>
<evidence type="ECO:0000259" key="2">
    <source>
        <dbReference type="Pfam" id="PF03368"/>
    </source>
</evidence>
<evidence type="ECO:0000313" key="3">
    <source>
        <dbReference type="EMBL" id="MCD7462891.1"/>
    </source>
</evidence>
<gene>
    <name evidence="3" type="primary">DCL2_8</name>
    <name evidence="3" type="ORF">HAX54_049586</name>
</gene>
<accession>A0ABS8SVL7</accession>
<dbReference type="EMBL" id="JACEIK010000844">
    <property type="protein sequence ID" value="MCD7462891.1"/>
    <property type="molecule type" value="Genomic_DNA"/>
</dbReference>
<organism evidence="3 4">
    <name type="scientific">Datura stramonium</name>
    <name type="common">Jimsonweed</name>
    <name type="synonym">Common thornapple</name>
    <dbReference type="NCBI Taxonomy" id="4076"/>
    <lineage>
        <taxon>Eukaryota</taxon>
        <taxon>Viridiplantae</taxon>
        <taxon>Streptophyta</taxon>
        <taxon>Embryophyta</taxon>
        <taxon>Tracheophyta</taxon>
        <taxon>Spermatophyta</taxon>
        <taxon>Magnoliopsida</taxon>
        <taxon>eudicotyledons</taxon>
        <taxon>Gunneridae</taxon>
        <taxon>Pentapetalae</taxon>
        <taxon>asterids</taxon>
        <taxon>lamiids</taxon>
        <taxon>Solanales</taxon>
        <taxon>Solanaceae</taxon>
        <taxon>Solanoideae</taxon>
        <taxon>Datureae</taxon>
        <taxon>Datura</taxon>
    </lineage>
</organism>
<comment type="caution">
    <text evidence="3">The sequence shown here is derived from an EMBL/GenBank/DDBJ whole genome shotgun (WGS) entry which is preliminary data.</text>
</comment>
<dbReference type="Gene3D" id="3.30.160.380">
    <property type="entry name" value="Dicer dimerisation domain"/>
    <property type="match status" value="1"/>
</dbReference>
<dbReference type="InterPro" id="IPR005034">
    <property type="entry name" value="Dicer_dimerisation"/>
</dbReference>
<dbReference type="Proteomes" id="UP000823775">
    <property type="component" value="Unassembled WGS sequence"/>
</dbReference>
<sequence>MRQESLRHASIPCLPLDDEFYDEPCYKVESTGEVFTLSSSVSLLYFYCSRLPLDGYFKPNPRCVIEKEAGTCTLHLPKTCKEHHVGALTNNLVPDIVEEEAINKELECQIHTVENRNTSTRIGYHCSNDSEAMTWLKYDDEIMAFELDIDRRAHLRVQLNYSKVATLTSEEIRRCHRSQMQGEHQSWGGICSCMLENSVIIELENQLPTENTTKSGMGSTYDLKKNHFLGGGHICKVHNYLQRCRTQKAKDSTDSSVELPPELCSLIMSPVSISTLYT</sequence>